<evidence type="ECO:0000313" key="1">
    <source>
        <dbReference type="EMBL" id="KZT33568.1"/>
    </source>
</evidence>
<proteinExistence type="predicted"/>
<accession>A0A165YST7</accession>
<evidence type="ECO:0000313" key="2">
    <source>
        <dbReference type="Proteomes" id="UP000076798"/>
    </source>
</evidence>
<dbReference type="Proteomes" id="UP000076798">
    <property type="component" value="Unassembled WGS sequence"/>
</dbReference>
<sequence length="166" mass="18911">MLAERTFYFFSEHLRKSSPYQRRTFTEILDPESGSASLIQTPVADDGFGFFIRARNPDPARTFRIHIPDQHSYPEYGTAHRRQFSNPRSIWRPALIAVDDSSRTTSSTCVQEDGPRFKRCWTKASLVATQPPDFAHDPSTLYSSLSTILLIDSQLSVKVHSFLLLS</sequence>
<name>A0A165YST7_9AGAM</name>
<reference evidence="1 2" key="1">
    <citation type="journal article" date="2016" name="Mol. Biol. Evol.">
        <title>Comparative Genomics of Early-Diverging Mushroom-Forming Fungi Provides Insights into the Origins of Lignocellulose Decay Capabilities.</title>
        <authorList>
            <person name="Nagy L.G."/>
            <person name="Riley R."/>
            <person name="Tritt A."/>
            <person name="Adam C."/>
            <person name="Daum C."/>
            <person name="Floudas D."/>
            <person name="Sun H."/>
            <person name="Yadav J.S."/>
            <person name="Pangilinan J."/>
            <person name="Larsson K.H."/>
            <person name="Matsuura K."/>
            <person name="Barry K."/>
            <person name="Labutti K."/>
            <person name="Kuo R."/>
            <person name="Ohm R.A."/>
            <person name="Bhattacharya S.S."/>
            <person name="Shirouzu T."/>
            <person name="Yoshinaga Y."/>
            <person name="Martin F.M."/>
            <person name="Grigoriev I.V."/>
            <person name="Hibbett D.S."/>
        </authorList>
    </citation>
    <scope>NUCLEOTIDE SEQUENCE [LARGE SCALE GENOMIC DNA]</scope>
    <source>
        <strain evidence="1 2">HHB10207 ss-3</strain>
    </source>
</reference>
<dbReference type="EMBL" id="KV428233">
    <property type="protein sequence ID" value="KZT33568.1"/>
    <property type="molecule type" value="Genomic_DNA"/>
</dbReference>
<gene>
    <name evidence="1" type="ORF">SISSUDRAFT_1066052</name>
</gene>
<protein>
    <submittedName>
        <fullName evidence="1">Uncharacterized protein</fullName>
    </submittedName>
</protein>
<dbReference type="AlphaFoldDB" id="A0A165YST7"/>
<organism evidence="1 2">
    <name type="scientific">Sistotremastrum suecicum HHB10207 ss-3</name>
    <dbReference type="NCBI Taxonomy" id="1314776"/>
    <lineage>
        <taxon>Eukaryota</taxon>
        <taxon>Fungi</taxon>
        <taxon>Dikarya</taxon>
        <taxon>Basidiomycota</taxon>
        <taxon>Agaricomycotina</taxon>
        <taxon>Agaricomycetes</taxon>
        <taxon>Sistotremastrales</taxon>
        <taxon>Sistotremastraceae</taxon>
        <taxon>Sistotremastrum</taxon>
    </lineage>
</organism>
<keyword evidence="2" id="KW-1185">Reference proteome</keyword>